<dbReference type="NCBIfam" id="TIGR01262">
    <property type="entry name" value="maiA"/>
    <property type="match status" value="1"/>
</dbReference>
<evidence type="ECO:0000313" key="5">
    <source>
        <dbReference type="Proteomes" id="UP001184150"/>
    </source>
</evidence>
<dbReference type="PANTHER" id="PTHR42673">
    <property type="entry name" value="MALEYLACETOACETATE ISOMERASE"/>
    <property type="match status" value="1"/>
</dbReference>
<evidence type="ECO:0000256" key="1">
    <source>
        <dbReference type="ARBA" id="ARBA00010007"/>
    </source>
</evidence>
<dbReference type="Gene3D" id="3.40.30.10">
    <property type="entry name" value="Glutaredoxin"/>
    <property type="match status" value="1"/>
</dbReference>
<dbReference type="CDD" id="cd03042">
    <property type="entry name" value="GST_N_Zeta"/>
    <property type="match status" value="1"/>
</dbReference>
<dbReference type="EC" id="5.2.1.4" evidence="4"/>
<proteinExistence type="inferred from homology"/>
<keyword evidence="5" id="KW-1185">Reference proteome</keyword>
<dbReference type="PROSITE" id="PS50405">
    <property type="entry name" value="GST_CTER"/>
    <property type="match status" value="1"/>
</dbReference>
<dbReference type="InterPro" id="IPR005955">
    <property type="entry name" value="GST_Zeta"/>
</dbReference>
<gene>
    <name evidence="4" type="ORF">J2792_002251</name>
</gene>
<dbReference type="PROSITE" id="PS50404">
    <property type="entry name" value="GST_NTER"/>
    <property type="match status" value="1"/>
</dbReference>
<dbReference type="InterPro" id="IPR034333">
    <property type="entry name" value="GST_Zeta_N"/>
</dbReference>
<dbReference type="InterPro" id="IPR036249">
    <property type="entry name" value="Thioredoxin-like_sf"/>
</dbReference>
<dbReference type="PANTHER" id="PTHR42673:SF21">
    <property type="entry name" value="GLUTATHIONE S-TRANSFERASE YFCF"/>
    <property type="match status" value="1"/>
</dbReference>
<dbReference type="InterPro" id="IPR004045">
    <property type="entry name" value="Glutathione_S-Trfase_N"/>
</dbReference>
<dbReference type="SFLD" id="SFLDS00019">
    <property type="entry name" value="Glutathione_Transferase_(cytos"/>
    <property type="match status" value="1"/>
</dbReference>
<dbReference type="EMBL" id="JAVDRD010000005">
    <property type="protein sequence ID" value="MDR6511379.1"/>
    <property type="molecule type" value="Genomic_DNA"/>
</dbReference>
<comment type="caution">
    <text evidence="4">The sequence shown here is derived from an EMBL/GenBank/DDBJ whole genome shotgun (WGS) entry which is preliminary data.</text>
</comment>
<evidence type="ECO:0000259" key="2">
    <source>
        <dbReference type="PROSITE" id="PS50404"/>
    </source>
</evidence>
<evidence type="ECO:0000313" key="4">
    <source>
        <dbReference type="EMBL" id="MDR6511379.1"/>
    </source>
</evidence>
<sequence>MGLTLHGYWRSGAAWRVRLALALKGLEHATCAHDLRTGAQRADGYRQLNPQGLVPALDCGETGVAPLTQSLAIIEWLEETHPAPALLPGDTLGRARVRAMAQIIACDVHPLGNLRVLQALKGDIGASEDQVQAWLARWMGNGFAALEAMVTRWGAGFAYGDAPGLVECCLVPQLYAARRFGVSLDAFPRLVAIDARCAALPAFAVAHPAVQADADQA</sequence>
<accession>A0ABU1MM24</accession>
<organism evidence="4 5">
    <name type="scientific">Novosphingobium capsulatum</name>
    <dbReference type="NCBI Taxonomy" id="13688"/>
    <lineage>
        <taxon>Bacteria</taxon>
        <taxon>Pseudomonadati</taxon>
        <taxon>Pseudomonadota</taxon>
        <taxon>Alphaproteobacteria</taxon>
        <taxon>Sphingomonadales</taxon>
        <taxon>Sphingomonadaceae</taxon>
        <taxon>Novosphingobium</taxon>
    </lineage>
</organism>
<keyword evidence="4" id="KW-0413">Isomerase</keyword>
<dbReference type="InterPro" id="IPR034330">
    <property type="entry name" value="GST_Zeta_C"/>
</dbReference>
<dbReference type="GO" id="GO:0050077">
    <property type="term" value="F:maleylpyruvate isomerase activity"/>
    <property type="evidence" value="ECO:0007669"/>
    <property type="project" value="UniProtKB-EC"/>
</dbReference>
<name>A0ABU1MM24_9SPHN</name>
<dbReference type="InterPro" id="IPR040079">
    <property type="entry name" value="Glutathione_S-Trfase"/>
</dbReference>
<dbReference type="CDD" id="cd03191">
    <property type="entry name" value="GST_C_Zeta"/>
    <property type="match status" value="1"/>
</dbReference>
<dbReference type="InterPro" id="IPR036282">
    <property type="entry name" value="Glutathione-S-Trfase_C_sf"/>
</dbReference>
<dbReference type="Pfam" id="PF13409">
    <property type="entry name" value="GST_N_2"/>
    <property type="match status" value="1"/>
</dbReference>
<dbReference type="Gene3D" id="1.20.1050.10">
    <property type="match status" value="1"/>
</dbReference>
<dbReference type="Proteomes" id="UP001184150">
    <property type="component" value="Unassembled WGS sequence"/>
</dbReference>
<protein>
    <submittedName>
        <fullName evidence="4">Maleylpyruvate isomerase</fullName>
        <ecNumber evidence="4">5.2.1.4</ecNumber>
    </submittedName>
</protein>
<dbReference type="InterPro" id="IPR010987">
    <property type="entry name" value="Glutathione-S-Trfase_C-like"/>
</dbReference>
<dbReference type="SFLD" id="SFLDG00358">
    <property type="entry name" value="Main_(cytGST)"/>
    <property type="match status" value="1"/>
</dbReference>
<feature type="domain" description="GST N-terminal" evidence="2">
    <location>
        <begin position="1"/>
        <end position="85"/>
    </location>
</feature>
<dbReference type="SUPFAM" id="SSF47616">
    <property type="entry name" value="GST C-terminal domain-like"/>
    <property type="match status" value="1"/>
</dbReference>
<reference evidence="4 5" key="1">
    <citation type="submission" date="2023-07" db="EMBL/GenBank/DDBJ databases">
        <title>Sorghum-associated microbial communities from plants grown in Nebraska, USA.</title>
        <authorList>
            <person name="Schachtman D."/>
        </authorList>
    </citation>
    <scope>NUCLEOTIDE SEQUENCE [LARGE SCALE GENOMIC DNA]</scope>
    <source>
        <strain evidence="4 5">DS1027</strain>
    </source>
</reference>
<feature type="domain" description="GST C-terminal" evidence="3">
    <location>
        <begin position="90"/>
        <end position="216"/>
    </location>
</feature>
<comment type="similarity">
    <text evidence="1">Belongs to the GST superfamily. Zeta family.</text>
</comment>
<dbReference type="SUPFAM" id="SSF52833">
    <property type="entry name" value="Thioredoxin-like"/>
    <property type="match status" value="1"/>
</dbReference>
<evidence type="ECO:0000259" key="3">
    <source>
        <dbReference type="PROSITE" id="PS50405"/>
    </source>
</evidence>